<dbReference type="Pfam" id="PF13414">
    <property type="entry name" value="TPR_11"/>
    <property type="match status" value="1"/>
</dbReference>
<feature type="repeat" description="TPR" evidence="1">
    <location>
        <begin position="67"/>
        <end position="100"/>
    </location>
</feature>
<evidence type="ECO:0000313" key="2">
    <source>
        <dbReference type="EMBL" id="RCU45169.1"/>
    </source>
</evidence>
<comment type="caution">
    <text evidence="2">The sequence shown here is derived from an EMBL/GenBank/DDBJ whole genome shotgun (WGS) entry which is preliminary data.</text>
</comment>
<dbReference type="Proteomes" id="UP000252558">
    <property type="component" value="Unassembled WGS sequence"/>
</dbReference>
<proteinExistence type="predicted"/>
<name>A0A368N7C1_9GAMM</name>
<dbReference type="AlphaFoldDB" id="A0A368N7C1"/>
<dbReference type="Pfam" id="PF13432">
    <property type="entry name" value="TPR_16"/>
    <property type="match status" value="2"/>
</dbReference>
<dbReference type="PROSITE" id="PS50005">
    <property type="entry name" value="TPR"/>
    <property type="match status" value="4"/>
</dbReference>
<dbReference type="Pfam" id="PF13429">
    <property type="entry name" value="TPR_15"/>
    <property type="match status" value="1"/>
</dbReference>
<feature type="repeat" description="TPR" evidence="1">
    <location>
        <begin position="204"/>
        <end position="237"/>
    </location>
</feature>
<dbReference type="InterPro" id="IPR014266">
    <property type="entry name" value="PEP-CTERM_TPR_PrsT"/>
</dbReference>
<evidence type="ECO:0000313" key="3">
    <source>
        <dbReference type="Proteomes" id="UP000252558"/>
    </source>
</evidence>
<dbReference type="PANTHER" id="PTHR12558">
    <property type="entry name" value="CELL DIVISION CYCLE 16,23,27"/>
    <property type="match status" value="1"/>
</dbReference>
<dbReference type="Pfam" id="PF13181">
    <property type="entry name" value="TPR_8"/>
    <property type="match status" value="1"/>
</dbReference>
<protein>
    <submittedName>
        <fullName evidence="2">PEP-CTERM system TPR-repeat protein PrsT</fullName>
    </submittedName>
</protein>
<keyword evidence="3" id="KW-1185">Reference proteome</keyword>
<dbReference type="SUPFAM" id="SSF48452">
    <property type="entry name" value="TPR-like"/>
    <property type="match status" value="3"/>
</dbReference>
<keyword evidence="1" id="KW-0802">TPR repeat</keyword>
<dbReference type="EMBL" id="QPID01000012">
    <property type="protein sequence ID" value="RCU45169.1"/>
    <property type="molecule type" value="Genomic_DNA"/>
</dbReference>
<dbReference type="Pfam" id="PF12895">
    <property type="entry name" value="ANAPC3"/>
    <property type="match status" value="1"/>
</dbReference>
<dbReference type="RefSeq" id="WP_114339688.1">
    <property type="nucleotide sequence ID" value="NZ_QPID01000012.1"/>
</dbReference>
<evidence type="ECO:0000256" key="1">
    <source>
        <dbReference type="PROSITE-ProRule" id="PRU00339"/>
    </source>
</evidence>
<feature type="repeat" description="TPR" evidence="1">
    <location>
        <begin position="374"/>
        <end position="407"/>
    </location>
</feature>
<dbReference type="SMART" id="SM00028">
    <property type="entry name" value="TPR"/>
    <property type="match status" value="12"/>
</dbReference>
<gene>
    <name evidence="2" type="primary">prsT</name>
    <name evidence="2" type="ORF">DU002_17225</name>
</gene>
<feature type="repeat" description="TPR" evidence="1">
    <location>
        <begin position="33"/>
        <end position="66"/>
    </location>
</feature>
<dbReference type="InterPro" id="IPR019734">
    <property type="entry name" value="TPR_rpt"/>
</dbReference>
<dbReference type="PANTHER" id="PTHR12558:SF13">
    <property type="entry name" value="CELL DIVISION CYCLE PROTEIN 27 HOMOLOG"/>
    <property type="match status" value="1"/>
</dbReference>
<dbReference type="OrthoDB" id="7052525at2"/>
<accession>A0A368N7C1</accession>
<dbReference type="InterPro" id="IPR011990">
    <property type="entry name" value="TPR-like_helical_dom_sf"/>
</dbReference>
<sequence length="932" mass="102721">MAAWLGMGKSNLWRVGVLTTAVLLAGCGDNRTEAEYLTSAETYLNEGQAAAAIIEYKNALKLNPKNANIRLALGLAYLSEGNAQGAEKELKRALELGADRNDVLIPLAKVLNQTAKIDELLELTRDLSEVPADKRLFLHIFRGQALINQNKPEDARLEFELANEMDPRAPFGQLGDAYLKTLDNQMSAALGSLDALLKEQPDFVEALLLKGRLLLADGQSQAAADIFTQLVQVEPNIMGYRLLQSEALIAAKQFDQATEVLTKIRKVLPNHPVPVYYQAVIAFEGKDCKTALERTSEVLQALPEHFNSRMIAGYCHFLDGNNEQAYQLLSAIAPLTPANHLARKTLAITQFRLGYHEQAADTLRGLEIDDEKGAALLSQLGDEFMKSGEHAQAKELFERALGNSSDPANMLRLGMAKLSMDDTGGLADLEAVLNENPDMKSAKLLLALNLIKRERKAEALEVAQKWVQEEPESIDAANLLATVYRSMSEFDKATAELDRALLLEGDKRNTYYQAALIAAEQKDVLKARDMYQRLLVDAPLNLRLLREWFLVEREGGDPTLVGKYLDESIAANPELTQGPLVKAQFLLSQGKTDQALALLDGYAPDSPYYADAVMTKGRMLTRASKLDETLALYQQWLEEKPDDFRAALFVAETYEYQQQFDKAINVTRGAMTKAPNEPLLGMMMANLQLKAGKIAVAEQEIASLKADGLDTPYLTELEGRLAMHQGQWVTAIRLLGNVQREHPSTQRALYLGHAYVRSGNSEQGQSHLEAWLKEHEKDQGPRSLLAQIYLAKDQNKAIAQYRILVEQNPANVIALNNLAWLLSEQGQLEEAESFARQALAQAENNPMVQDTLGSVLLAQGKNAEAVELLAKAATTASNDLGIQFNYAKALAANKQNPDAEKVLDNLLAKPAAAQFAQREDALALLEKVRGKG</sequence>
<reference evidence="2 3" key="1">
    <citation type="submission" date="2018-07" db="EMBL/GenBank/DDBJ databases">
        <title>Corallincola holothuriorum sp. nov., a new facultative anaerobe isolated from sea cucumber Apostichopus japonicus.</title>
        <authorList>
            <person name="Xia H."/>
        </authorList>
    </citation>
    <scope>NUCLEOTIDE SEQUENCE [LARGE SCALE GENOMIC DNA]</scope>
    <source>
        <strain evidence="2 3">C4</strain>
    </source>
</reference>
<organism evidence="2 3">
    <name type="scientific">Corallincola holothuriorum</name>
    <dbReference type="NCBI Taxonomy" id="2282215"/>
    <lineage>
        <taxon>Bacteria</taxon>
        <taxon>Pseudomonadati</taxon>
        <taxon>Pseudomonadota</taxon>
        <taxon>Gammaproteobacteria</taxon>
        <taxon>Alteromonadales</taxon>
        <taxon>Psychromonadaceae</taxon>
        <taxon>Corallincola</taxon>
    </lineage>
</organism>
<dbReference type="Gene3D" id="1.25.40.10">
    <property type="entry name" value="Tetratricopeptide repeat domain"/>
    <property type="match status" value="4"/>
</dbReference>
<dbReference type="NCBIfam" id="TIGR02917">
    <property type="entry name" value="PEP_TPR_lipo"/>
    <property type="match status" value="1"/>
</dbReference>